<gene>
    <name evidence="11" type="ORF">HQ393_08195</name>
    <name evidence="12" type="ORF">HQ393_17395</name>
</gene>
<organism evidence="12 13">
    <name type="scientific">Chitinibacter bivalviorum</name>
    <dbReference type="NCBI Taxonomy" id="2739434"/>
    <lineage>
        <taxon>Bacteria</taxon>
        <taxon>Pseudomonadati</taxon>
        <taxon>Pseudomonadota</taxon>
        <taxon>Betaproteobacteria</taxon>
        <taxon>Neisseriales</taxon>
        <taxon>Chitinibacteraceae</taxon>
        <taxon>Chitinibacter</taxon>
    </lineage>
</organism>
<feature type="transmembrane region" description="Helical" evidence="9">
    <location>
        <begin position="6"/>
        <end position="28"/>
    </location>
</feature>
<evidence type="ECO:0000259" key="10">
    <source>
        <dbReference type="PROSITE" id="PS50111"/>
    </source>
</evidence>
<dbReference type="EMBL" id="CP058630">
    <property type="protein sequence ID" value="QLG90087.1"/>
    <property type="molecule type" value="Genomic_DNA"/>
</dbReference>
<name>A0A7H9BN55_9NEIS</name>
<keyword evidence="5 9" id="KW-0472">Membrane</keyword>
<keyword evidence="6 8" id="KW-0807">Transducer</keyword>
<dbReference type="GO" id="GO:0006935">
    <property type="term" value="P:chemotaxis"/>
    <property type="evidence" value="ECO:0007669"/>
    <property type="project" value="InterPro"/>
</dbReference>
<sequence>MSLKLKAWALSIGVLIALIAVMFVGLGTMREMSAKDNRARIEQLMTSTYLTIVQLENMAASGKIPEDQAKAIATQILRENKYHKSEYVYVTDEKLNFVATPLDPQLHGTSFNEFKDSKGGSVGALAVAALQKSGGALTEYPWTSERDGKVVELLSVAQKTPRWGWIVGNGVSQAEADARFWSAARWEVMICLAVAAIVAFFMLTTVRRILKDLGGEPAEVLKLVQAVADGNLQESRELSSASPQSIYGSVLRMRESLRSVLTQLSQAVTTLHHTSDDIVSRAQDSNRLIEAQGHAATRIAQTAEHFAEQTRSAAEQATTARQQSESATQISAKGLNVISSAVNRFADIELAVGDTQSSIDDLADRVASISAVIAVIRDVADQTNLLALNAAIEAARAGDMGRGFAVVADEVRKLAERTSAATQEIGQTITAVQGSGQNAKSRMDDMFVQLKEGIRQAKEGGEAVKAIRHETEATSVVVGAIGNALSEQVGASMQIRNDVDEVAQSSSGTMSAAQGTVGAAQSIKSVSSQLGSLVQKFKL</sequence>
<comment type="subcellular location">
    <subcellularLocation>
        <location evidence="1">Cell membrane</location>
        <topology evidence="1">Multi-pass membrane protein</topology>
    </subcellularLocation>
</comment>
<dbReference type="PANTHER" id="PTHR32089">
    <property type="entry name" value="METHYL-ACCEPTING CHEMOTAXIS PROTEIN MCPB"/>
    <property type="match status" value="1"/>
</dbReference>
<evidence type="ECO:0000256" key="1">
    <source>
        <dbReference type="ARBA" id="ARBA00004651"/>
    </source>
</evidence>
<evidence type="ECO:0000313" key="13">
    <source>
        <dbReference type="Proteomes" id="UP000509597"/>
    </source>
</evidence>
<dbReference type="EMBL" id="CP058627">
    <property type="protein sequence ID" value="QLG88232.1"/>
    <property type="molecule type" value="Genomic_DNA"/>
</dbReference>
<dbReference type="GO" id="GO:0007165">
    <property type="term" value="P:signal transduction"/>
    <property type="evidence" value="ECO:0007669"/>
    <property type="project" value="UniProtKB-KW"/>
</dbReference>
<evidence type="ECO:0000256" key="9">
    <source>
        <dbReference type="SAM" id="Phobius"/>
    </source>
</evidence>
<dbReference type="InterPro" id="IPR004089">
    <property type="entry name" value="MCPsignal_dom"/>
</dbReference>
<dbReference type="InterPro" id="IPR033480">
    <property type="entry name" value="sCache_2"/>
</dbReference>
<dbReference type="CDD" id="cd11386">
    <property type="entry name" value="MCP_signal"/>
    <property type="match status" value="1"/>
</dbReference>
<dbReference type="Pfam" id="PF00015">
    <property type="entry name" value="MCPsignal"/>
    <property type="match status" value="1"/>
</dbReference>
<evidence type="ECO:0000256" key="7">
    <source>
        <dbReference type="ARBA" id="ARBA00029447"/>
    </source>
</evidence>
<evidence type="ECO:0000256" key="6">
    <source>
        <dbReference type="ARBA" id="ARBA00023224"/>
    </source>
</evidence>
<dbReference type="PROSITE" id="PS50111">
    <property type="entry name" value="CHEMOTAXIS_TRANSDUC_2"/>
    <property type="match status" value="1"/>
</dbReference>
<dbReference type="GO" id="GO:0005886">
    <property type="term" value="C:plasma membrane"/>
    <property type="evidence" value="ECO:0007669"/>
    <property type="project" value="UniProtKB-SubCell"/>
</dbReference>
<keyword evidence="2" id="KW-1003">Cell membrane</keyword>
<dbReference type="AlphaFoldDB" id="A0A7H9BN55"/>
<evidence type="ECO:0000256" key="4">
    <source>
        <dbReference type="ARBA" id="ARBA00022989"/>
    </source>
</evidence>
<evidence type="ECO:0000256" key="5">
    <source>
        <dbReference type="ARBA" id="ARBA00023136"/>
    </source>
</evidence>
<dbReference type="PANTHER" id="PTHR32089:SF119">
    <property type="entry name" value="METHYL-ACCEPTING CHEMOTAXIS PROTEIN CTPL"/>
    <property type="match status" value="1"/>
</dbReference>
<evidence type="ECO:0000256" key="8">
    <source>
        <dbReference type="PROSITE-ProRule" id="PRU00284"/>
    </source>
</evidence>
<dbReference type="Proteomes" id="UP000509597">
    <property type="component" value="Chromosome"/>
</dbReference>
<evidence type="ECO:0000313" key="12">
    <source>
        <dbReference type="EMBL" id="QLG90087.1"/>
    </source>
</evidence>
<accession>A0A7H9BN55</accession>
<dbReference type="InterPro" id="IPR004090">
    <property type="entry name" value="Chemotax_Me-accpt_rcpt"/>
</dbReference>
<keyword evidence="13" id="KW-1185">Reference proteome</keyword>
<evidence type="ECO:0000256" key="2">
    <source>
        <dbReference type="ARBA" id="ARBA00022475"/>
    </source>
</evidence>
<dbReference type="SMART" id="SM00283">
    <property type="entry name" value="MA"/>
    <property type="match status" value="1"/>
</dbReference>
<keyword evidence="3 9" id="KW-0812">Transmembrane</keyword>
<proteinExistence type="inferred from homology"/>
<dbReference type="Gene3D" id="3.30.450.20">
    <property type="entry name" value="PAS domain"/>
    <property type="match status" value="1"/>
</dbReference>
<comment type="similarity">
    <text evidence="7">Belongs to the methyl-accepting chemotaxis (MCP) protein family.</text>
</comment>
<keyword evidence="12" id="KW-0614">Plasmid</keyword>
<evidence type="ECO:0000313" key="11">
    <source>
        <dbReference type="EMBL" id="QLG88232.1"/>
    </source>
</evidence>
<dbReference type="Pfam" id="PF17200">
    <property type="entry name" value="sCache_2"/>
    <property type="match status" value="1"/>
</dbReference>
<dbReference type="RefSeq" id="WP_179358310.1">
    <property type="nucleotide sequence ID" value="NZ_CP058627.1"/>
</dbReference>
<protein>
    <submittedName>
        <fullName evidence="12">Cache domain-containing protein</fullName>
    </submittedName>
</protein>
<feature type="transmembrane region" description="Helical" evidence="9">
    <location>
        <begin position="186"/>
        <end position="203"/>
    </location>
</feature>
<dbReference type="SUPFAM" id="SSF58104">
    <property type="entry name" value="Methyl-accepting chemotaxis protein (MCP) signaling domain"/>
    <property type="match status" value="1"/>
</dbReference>
<keyword evidence="4 9" id="KW-1133">Transmembrane helix</keyword>
<feature type="domain" description="Methyl-accepting transducer" evidence="10">
    <location>
        <begin position="267"/>
        <end position="503"/>
    </location>
</feature>
<dbReference type="KEGG" id="chiz:HQ393_17395"/>
<geneLocation type="plasmid" evidence="12 13">
    <name>unnamed4</name>
</geneLocation>
<reference evidence="12 13" key="1">
    <citation type="submission" date="2020-07" db="EMBL/GenBank/DDBJ databases">
        <title>Complete genome sequence of Chitinibacter sp. 2T18.</title>
        <authorList>
            <person name="Bae J.-W."/>
            <person name="Choi J.-W."/>
        </authorList>
    </citation>
    <scope>NUCLEOTIDE SEQUENCE [LARGE SCALE GENOMIC DNA]</scope>
    <source>
        <strain evidence="12 13">2T18</strain>
        <plasmid evidence="12 13">unnamed4</plasmid>
    </source>
</reference>
<dbReference type="Proteomes" id="UP000509597">
    <property type="component" value="Plasmid unnamed4"/>
</dbReference>
<dbReference type="PRINTS" id="PR00260">
    <property type="entry name" value="CHEMTRNSDUCR"/>
</dbReference>
<dbReference type="SMART" id="SM01049">
    <property type="entry name" value="Cache_2"/>
    <property type="match status" value="1"/>
</dbReference>
<evidence type="ECO:0000256" key="3">
    <source>
        <dbReference type="ARBA" id="ARBA00022692"/>
    </source>
</evidence>
<dbReference type="Gene3D" id="1.10.287.950">
    <property type="entry name" value="Methyl-accepting chemotaxis protein"/>
    <property type="match status" value="1"/>
</dbReference>
<dbReference type="KEGG" id="chiz:HQ393_08195"/>
<dbReference type="GO" id="GO:0004888">
    <property type="term" value="F:transmembrane signaling receptor activity"/>
    <property type="evidence" value="ECO:0007669"/>
    <property type="project" value="InterPro"/>
</dbReference>